<feature type="transmembrane region" description="Helical" evidence="8">
    <location>
        <begin position="33"/>
        <end position="51"/>
    </location>
</feature>
<evidence type="ECO:0000256" key="7">
    <source>
        <dbReference type="ARBA" id="ARBA00023136"/>
    </source>
</evidence>
<evidence type="ECO:0000256" key="1">
    <source>
        <dbReference type="ARBA" id="ARBA00004651"/>
    </source>
</evidence>
<comment type="subcellular location">
    <subcellularLocation>
        <location evidence="1">Cell membrane</location>
        <topology evidence="1">Multi-pass membrane protein</topology>
    </subcellularLocation>
</comment>
<feature type="transmembrane region" description="Helical" evidence="8">
    <location>
        <begin position="58"/>
        <end position="83"/>
    </location>
</feature>
<accession>F0T0V5</accession>
<evidence type="ECO:0000256" key="3">
    <source>
        <dbReference type="ARBA" id="ARBA00022448"/>
    </source>
</evidence>
<keyword evidence="3" id="KW-0813">Transport</keyword>
<dbReference type="KEGG" id="sgy:Sgly_1948"/>
<keyword evidence="7 8" id="KW-0472">Membrane</keyword>
<dbReference type="PANTHER" id="PTHR21716">
    <property type="entry name" value="TRANSMEMBRANE PROTEIN"/>
    <property type="match status" value="1"/>
</dbReference>
<reference evidence="9 10" key="1">
    <citation type="journal article" date="2011" name="Stand. Genomic Sci.">
        <title>Complete genome sequence of Syntrophobotulus glycolicus type strain (FlGlyR).</title>
        <authorList>
            <person name="Han C."/>
            <person name="Mwirichia R."/>
            <person name="Chertkov O."/>
            <person name="Held B."/>
            <person name="Lapidus A."/>
            <person name="Nolan M."/>
            <person name="Lucas S."/>
            <person name="Hammon N."/>
            <person name="Deshpande S."/>
            <person name="Cheng J.F."/>
            <person name="Tapia R."/>
            <person name="Goodwin L."/>
            <person name="Pitluck S."/>
            <person name="Huntemann M."/>
            <person name="Liolios K."/>
            <person name="Ivanova N."/>
            <person name="Pagani I."/>
            <person name="Mavromatis K."/>
            <person name="Ovchinikova G."/>
            <person name="Pati A."/>
            <person name="Chen A."/>
            <person name="Palaniappan K."/>
            <person name="Land M."/>
            <person name="Hauser L."/>
            <person name="Brambilla E.M."/>
            <person name="Rohde M."/>
            <person name="Spring S."/>
            <person name="Sikorski J."/>
            <person name="Goker M."/>
            <person name="Woyke T."/>
            <person name="Bristow J."/>
            <person name="Eisen J.A."/>
            <person name="Markowitz V."/>
            <person name="Hugenholtz P."/>
            <person name="Kyrpides N.C."/>
            <person name="Klenk H.P."/>
            <person name="Detter J.C."/>
        </authorList>
    </citation>
    <scope>NUCLEOTIDE SEQUENCE [LARGE SCALE GENOMIC DNA]</scope>
    <source>
        <strain evidence="10">DSM 8271 / FlGlyR</strain>
    </source>
</reference>
<keyword evidence="4" id="KW-1003">Cell membrane</keyword>
<organism evidence="9 10">
    <name type="scientific">Syntrophobotulus glycolicus (strain DSM 8271 / FlGlyR)</name>
    <dbReference type="NCBI Taxonomy" id="645991"/>
    <lineage>
        <taxon>Bacteria</taxon>
        <taxon>Bacillati</taxon>
        <taxon>Bacillota</taxon>
        <taxon>Clostridia</taxon>
        <taxon>Eubacteriales</taxon>
        <taxon>Desulfitobacteriaceae</taxon>
        <taxon>Syntrophobotulus</taxon>
    </lineage>
</organism>
<keyword evidence="5 8" id="KW-0812">Transmembrane</keyword>
<evidence type="ECO:0000313" key="10">
    <source>
        <dbReference type="Proteomes" id="UP000007488"/>
    </source>
</evidence>
<keyword evidence="10" id="KW-1185">Reference proteome</keyword>
<dbReference type="EMBL" id="CP002547">
    <property type="protein sequence ID" value="ADY56244.1"/>
    <property type="molecule type" value="Genomic_DNA"/>
</dbReference>
<proteinExistence type="inferred from homology"/>
<feature type="transmembrane region" description="Helical" evidence="8">
    <location>
        <begin position="300"/>
        <end position="323"/>
    </location>
</feature>
<gene>
    <name evidence="9" type="ordered locus">Sgly_1948</name>
</gene>
<dbReference type="Pfam" id="PF01594">
    <property type="entry name" value="AI-2E_transport"/>
    <property type="match status" value="1"/>
</dbReference>
<reference evidence="10" key="2">
    <citation type="submission" date="2011-02" db="EMBL/GenBank/DDBJ databases">
        <title>The complete genome of Syntrophobotulus glycolicus DSM 8271.</title>
        <authorList>
            <person name="Lucas S."/>
            <person name="Copeland A."/>
            <person name="Lapidus A."/>
            <person name="Bruce D."/>
            <person name="Goodwin L."/>
            <person name="Pitluck S."/>
            <person name="Kyrpides N."/>
            <person name="Mavromatis K."/>
            <person name="Pagani I."/>
            <person name="Ivanova N."/>
            <person name="Mikhailova N."/>
            <person name="Chertkov O."/>
            <person name="Held B."/>
            <person name="Detter J.C."/>
            <person name="Tapia R."/>
            <person name="Han C."/>
            <person name="Land M."/>
            <person name="Hauser L."/>
            <person name="Markowitz V."/>
            <person name="Cheng J.-F."/>
            <person name="Hugenholtz P."/>
            <person name="Woyke T."/>
            <person name="Wu D."/>
            <person name="Spring S."/>
            <person name="Schroeder M."/>
            <person name="Brambilla E."/>
            <person name="Klenk H.-P."/>
            <person name="Eisen J.A."/>
        </authorList>
    </citation>
    <scope>NUCLEOTIDE SEQUENCE [LARGE SCALE GENOMIC DNA]</scope>
    <source>
        <strain evidence="10">DSM 8271 / FlGlyR</strain>
    </source>
</reference>
<feature type="transmembrane region" description="Helical" evidence="8">
    <location>
        <begin position="146"/>
        <end position="168"/>
    </location>
</feature>
<evidence type="ECO:0000256" key="4">
    <source>
        <dbReference type="ARBA" id="ARBA00022475"/>
    </source>
</evidence>
<protein>
    <recommendedName>
        <fullName evidence="11">AI-2E family transporter</fullName>
    </recommendedName>
</protein>
<evidence type="ECO:0008006" key="11">
    <source>
        <dbReference type="Google" id="ProtNLM"/>
    </source>
</evidence>
<evidence type="ECO:0000313" key="9">
    <source>
        <dbReference type="EMBL" id="ADY56244.1"/>
    </source>
</evidence>
<evidence type="ECO:0000256" key="6">
    <source>
        <dbReference type="ARBA" id="ARBA00022989"/>
    </source>
</evidence>
<dbReference type="GO" id="GO:0005886">
    <property type="term" value="C:plasma membrane"/>
    <property type="evidence" value="ECO:0007669"/>
    <property type="project" value="UniProtKB-SubCell"/>
</dbReference>
<evidence type="ECO:0000256" key="8">
    <source>
        <dbReference type="SAM" id="Phobius"/>
    </source>
</evidence>
<feature type="transmembrane region" description="Helical" evidence="8">
    <location>
        <begin position="259"/>
        <end position="280"/>
    </location>
</feature>
<dbReference type="STRING" id="645991.Sgly_1948"/>
<evidence type="ECO:0000256" key="2">
    <source>
        <dbReference type="ARBA" id="ARBA00009773"/>
    </source>
</evidence>
<keyword evidence="6 8" id="KW-1133">Transmembrane helix</keyword>
<dbReference type="eggNOG" id="COG0628">
    <property type="taxonomic scope" value="Bacteria"/>
</dbReference>
<feature type="transmembrane region" description="Helical" evidence="8">
    <location>
        <begin position="229"/>
        <end position="247"/>
    </location>
</feature>
<dbReference type="RefSeq" id="WP_013625112.1">
    <property type="nucleotide sequence ID" value="NC_015172.1"/>
</dbReference>
<dbReference type="InterPro" id="IPR002549">
    <property type="entry name" value="AI-2E-like"/>
</dbReference>
<dbReference type="GO" id="GO:0055085">
    <property type="term" value="P:transmembrane transport"/>
    <property type="evidence" value="ECO:0007669"/>
    <property type="project" value="TreeGrafter"/>
</dbReference>
<dbReference type="HOGENOM" id="CLU_031275_8_2_9"/>
<name>F0T0V5_SYNGF</name>
<dbReference type="OrthoDB" id="9793390at2"/>
<dbReference type="AlphaFoldDB" id="F0T0V5"/>
<feature type="transmembrane region" description="Helical" evidence="8">
    <location>
        <begin position="196"/>
        <end position="223"/>
    </location>
</feature>
<dbReference type="PANTHER" id="PTHR21716:SF53">
    <property type="entry name" value="PERMEASE PERM-RELATED"/>
    <property type="match status" value="1"/>
</dbReference>
<dbReference type="Proteomes" id="UP000007488">
    <property type="component" value="Chromosome"/>
</dbReference>
<sequence>MRRKRIRLIFILLTLFLGIYLFSQLTEMMWPFILGLVLAYLLNPLVCWLEAKKIGRKYAIALVFIAIIVFFAFVFFVLLPALYLELSRLSAMLPKMMDNLFKYMESIKLSFLQAGLPGEVIKLYDEKIIYAQGFATRWLVNFLNDIPGILVSLTYLVLSPVLAIYFLADWRRMTQTMIWLVPRKYRNSWRHLLKEINLIIVNYIHGNLIDAVLVGVIIGIGAALLGTEYALLIGIICGITNIIPYFGPLIGAVPSLMLALSNSPIMAVKILVLILIVQQIDGNLINPKLMSDKVGLRPLTVVFSLLAGEKLAGLLGMLVAIPLTAIMKNVLLKTYLFLVAPELPDSSQR</sequence>
<comment type="similarity">
    <text evidence="2">Belongs to the autoinducer-2 exporter (AI-2E) (TC 2.A.86) family.</text>
</comment>
<evidence type="ECO:0000256" key="5">
    <source>
        <dbReference type="ARBA" id="ARBA00022692"/>
    </source>
</evidence>